<accession>A0ABR1RY79</accession>
<evidence type="ECO:0000313" key="1">
    <source>
        <dbReference type="EMBL" id="KAK8022887.1"/>
    </source>
</evidence>
<protein>
    <submittedName>
        <fullName evidence="1">Uncharacterized protein</fullName>
    </submittedName>
</protein>
<sequence>MTSQYTPMIGVQAIPNDPGRLLWHTDPVAKPERKRKLERELKKMTKILLRLSKDAGALGTLE</sequence>
<comment type="caution">
    <text evidence="1">The sequence shown here is derived from an EMBL/GenBank/DDBJ whole genome shotgun (WGS) entry which is preliminary data.</text>
</comment>
<gene>
    <name evidence="1" type="ORF">PG991_006768</name>
</gene>
<proteinExistence type="predicted"/>
<dbReference type="EMBL" id="JAQQWI010000009">
    <property type="protein sequence ID" value="KAK8022887.1"/>
    <property type="molecule type" value="Genomic_DNA"/>
</dbReference>
<evidence type="ECO:0000313" key="2">
    <source>
        <dbReference type="Proteomes" id="UP001396898"/>
    </source>
</evidence>
<reference evidence="1 2" key="1">
    <citation type="submission" date="2023-01" db="EMBL/GenBank/DDBJ databases">
        <title>Analysis of 21 Apiospora genomes using comparative genomics revels a genus with tremendous synthesis potential of carbohydrate active enzymes and secondary metabolites.</title>
        <authorList>
            <person name="Sorensen T."/>
        </authorList>
    </citation>
    <scope>NUCLEOTIDE SEQUENCE [LARGE SCALE GENOMIC DNA]</scope>
    <source>
        <strain evidence="1 2">CBS 20057</strain>
    </source>
</reference>
<name>A0ABR1RY79_9PEZI</name>
<organism evidence="1 2">
    <name type="scientific">Apiospora marii</name>
    <dbReference type="NCBI Taxonomy" id="335849"/>
    <lineage>
        <taxon>Eukaryota</taxon>
        <taxon>Fungi</taxon>
        <taxon>Dikarya</taxon>
        <taxon>Ascomycota</taxon>
        <taxon>Pezizomycotina</taxon>
        <taxon>Sordariomycetes</taxon>
        <taxon>Xylariomycetidae</taxon>
        <taxon>Amphisphaeriales</taxon>
        <taxon>Apiosporaceae</taxon>
        <taxon>Apiospora</taxon>
    </lineage>
</organism>
<dbReference type="Proteomes" id="UP001396898">
    <property type="component" value="Unassembled WGS sequence"/>
</dbReference>
<keyword evidence="2" id="KW-1185">Reference proteome</keyword>